<dbReference type="InterPro" id="IPR010057">
    <property type="entry name" value="Transcription_activator_Rgg_C"/>
</dbReference>
<protein>
    <submittedName>
        <fullName evidence="2">MutR family transcriptional regulator</fullName>
    </submittedName>
</protein>
<feature type="domain" description="HTH cro/C1-type" evidence="1">
    <location>
        <begin position="17"/>
        <end position="67"/>
    </location>
</feature>
<reference evidence="2 3" key="2">
    <citation type="submission" date="2017-10" db="EMBL/GenBank/DDBJ databases">
        <authorList>
            <person name="Banno H."/>
            <person name="Chua N.-H."/>
        </authorList>
    </citation>
    <scope>NUCLEOTIDE SEQUENCE [LARGE SCALE GENOMIC DNA]</scope>
    <source>
        <strain evidence="2 3">JK623</strain>
    </source>
</reference>
<dbReference type="RefSeq" id="WP_099386846.1">
    <property type="nucleotide sequence ID" value="NZ_JANSWH010000035.1"/>
</dbReference>
<dbReference type="PANTHER" id="PTHR37038:SF12">
    <property type="entry name" value="TRANSCRIPTIONAL REGULATOR"/>
    <property type="match status" value="1"/>
</dbReference>
<dbReference type="AlphaFoldDB" id="A0A2G3E069"/>
<evidence type="ECO:0000313" key="2">
    <source>
        <dbReference type="EMBL" id="PHU36676.1"/>
    </source>
</evidence>
<dbReference type="InterPro" id="IPR010982">
    <property type="entry name" value="Lambda_DNA-bd_dom_sf"/>
</dbReference>
<dbReference type="EMBL" id="PDYG01000128">
    <property type="protein sequence ID" value="PHU36676.1"/>
    <property type="molecule type" value="Genomic_DNA"/>
</dbReference>
<dbReference type="CDD" id="cd00093">
    <property type="entry name" value="HTH_XRE"/>
    <property type="match status" value="1"/>
</dbReference>
<proteinExistence type="predicted"/>
<dbReference type="SUPFAM" id="SSF47413">
    <property type="entry name" value="lambda repressor-like DNA-binding domains"/>
    <property type="match status" value="1"/>
</dbReference>
<name>A0A2G3E069_9FIRM</name>
<dbReference type="Proteomes" id="UP000224563">
    <property type="component" value="Unassembled WGS sequence"/>
</dbReference>
<dbReference type="GO" id="GO:0003677">
    <property type="term" value="F:DNA binding"/>
    <property type="evidence" value="ECO:0007669"/>
    <property type="project" value="InterPro"/>
</dbReference>
<dbReference type="PROSITE" id="PS50943">
    <property type="entry name" value="HTH_CROC1"/>
    <property type="match status" value="1"/>
</dbReference>
<organism evidence="2 3">
    <name type="scientific">Agathobacter ruminis</name>
    <dbReference type="NCBI Taxonomy" id="1712665"/>
    <lineage>
        <taxon>Bacteria</taxon>
        <taxon>Bacillati</taxon>
        <taxon>Bacillota</taxon>
        <taxon>Clostridia</taxon>
        <taxon>Lachnospirales</taxon>
        <taxon>Lachnospiraceae</taxon>
        <taxon>Agathobacter</taxon>
    </lineage>
</organism>
<dbReference type="Gene3D" id="1.10.260.40">
    <property type="entry name" value="lambda repressor-like DNA-binding domains"/>
    <property type="match status" value="1"/>
</dbReference>
<dbReference type="InterPro" id="IPR001387">
    <property type="entry name" value="Cro/C1-type_HTH"/>
</dbReference>
<evidence type="ECO:0000259" key="1">
    <source>
        <dbReference type="PROSITE" id="PS50943"/>
    </source>
</evidence>
<dbReference type="Pfam" id="PF21259">
    <property type="entry name" value="Rgg_C"/>
    <property type="match status" value="1"/>
</dbReference>
<dbReference type="NCBIfam" id="TIGR01716">
    <property type="entry name" value="RGG_Cterm"/>
    <property type="match status" value="1"/>
</dbReference>
<gene>
    <name evidence="2" type="ORF">CSX02_11975</name>
</gene>
<reference evidence="2 3" key="1">
    <citation type="submission" date="2017-10" db="EMBL/GenBank/DDBJ databases">
        <title>Resolving the taxonomy of Roseburia spp., Eubacterium rectale and Agathobacter spp. through phylogenomic analysis.</title>
        <authorList>
            <person name="Sheridan P.O."/>
            <person name="Walker A.W."/>
            <person name="Duncan S.H."/>
            <person name="Scott K.P."/>
            <person name="Toole P.W.O."/>
            <person name="Luis P."/>
            <person name="Flint H.J."/>
        </authorList>
    </citation>
    <scope>NUCLEOTIDE SEQUENCE [LARGE SCALE GENOMIC DNA]</scope>
    <source>
        <strain evidence="2 3">JK623</strain>
    </source>
</reference>
<dbReference type="PANTHER" id="PTHR37038">
    <property type="entry name" value="TRANSCRIPTIONAL REGULATOR-RELATED"/>
    <property type="match status" value="1"/>
</dbReference>
<comment type="caution">
    <text evidence="2">The sequence shown here is derived from an EMBL/GenBank/DDBJ whole genome shotgun (WGS) entry which is preliminary data.</text>
</comment>
<dbReference type="Gene3D" id="1.25.40.400">
    <property type="match status" value="1"/>
</dbReference>
<accession>A0A2G3E069</accession>
<dbReference type="InterPro" id="IPR053163">
    <property type="entry name" value="HTH-type_regulator_Rgg"/>
</dbReference>
<sequence>MQYHEDTWEFGQTFHDIRKNRNIPLKQVADEEVSVSQLSRFERGESDLSVTKFMRALANMKVEIGEFVDVMYHHQRSENIAFMTQLVPLEYKRDIDGFRRLFEEQKAKYAANPSIYQYHLNMILAQSFICKCDETIPFPPEYLDEVADYLFSVEQWRIYELILIGNLYLFFEIPLLHRMGQEIYHKSKETGENQKLAVVVLLNIFETCIQRRETEYADYYREHLPEFLEDETKLYERNIYHFLLGLYEYQTGQREHGMERMQQAITVYEWLGCENLANNYRTDCRKYTKKS</sequence>
<keyword evidence="3" id="KW-1185">Reference proteome</keyword>
<evidence type="ECO:0000313" key="3">
    <source>
        <dbReference type="Proteomes" id="UP000224563"/>
    </source>
</evidence>